<dbReference type="InterPro" id="IPR054402">
    <property type="entry name" value="Tt1218-like_dom"/>
</dbReference>
<keyword evidence="3" id="KW-1185">Reference proteome</keyword>
<dbReference type="Proteomes" id="UP000509568">
    <property type="component" value="Chromosome"/>
</dbReference>
<dbReference type="InterPro" id="IPR012902">
    <property type="entry name" value="N_methyl_site"/>
</dbReference>
<evidence type="ECO:0000259" key="1">
    <source>
        <dbReference type="Pfam" id="PF22150"/>
    </source>
</evidence>
<dbReference type="Pfam" id="PF07963">
    <property type="entry name" value="N_methyl"/>
    <property type="match status" value="1"/>
</dbReference>
<dbReference type="RefSeq" id="WP_158153810.1">
    <property type="nucleotide sequence ID" value="NZ_CP056030.1"/>
</dbReference>
<sequence>MSLKTAQRGFSLIEVLVALLILAIGLLGAAAIQVNALKYTDSSAMRTQASFIAYDMLDRIRANNGANYTLASAQAATTTTATSDPRALDWSDFKTNINSGLGGSSNADGSIAIANNVITITIKWGDARAGNSVNAINATTANQNTNTQTFTLVSRAFNDGTVTQ</sequence>
<dbReference type="NCBIfam" id="TIGR02532">
    <property type="entry name" value="IV_pilin_GFxxxE"/>
    <property type="match status" value="1"/>
</dbReference>
<dbReference type="KEGG" id="pez:HWQ56_24760"/>
<dbReference type="AlphaFoldDB" id="A0A7D5DAR6"/>
<dbReference type="InterPro" id="IPR013362">
    <property type="entry name" value="Pilus_4_PilV"/>
</dbReference>
<evidence type="ECO:0000313" key="2">
    <source>
        <dbReference type="EMBL" id="QKZ06812.1"/>
    </source>
</evidence>
<name>A0A7D5DAR6_9PSED</name>
<protein>
    <submittedName>
        <fullName evidence="2">Type IV pilus modification protein PilV</fullName>
    </submittedName>
</protein>
<reference evidence="2 3" key="1">
    <citation type="submission" date="2020-06" db="EMBL/GenBank/DDBJ databases">
        <title>Pseudomonas eucalypticola sp. nov., an endophyte of Eucalyptus dunnii leaves with biocontrol ability of eucalyptus leaf blight.</title>
        <authorList>
            <person name="Liu Y."/>
            <person name="Song Z."/>
            <person name="Zeng H."/>
            <person name="Lu M."/>
            <person name="Wang X."/>
            <person name="Lian X."/>
            <person name="Zhang Q."/>
        </authorList>
    </citation>
    <scope>NUCLEOTIDE SEQUENCE [LARGE SCALE GENOMIC DNA]</scope>
    <source>
        <strain evidence="2 3">NP-1</strain>
    </source>
</reference>
<organism evidence="2 3">
    <name type="scientific">Pseudomonas eucalypticola</name>
    <dbReference type="NCBI Taxonomy" id="2599595"/>
    <lineage>
        <taxon>Bacteria</taxon>
        <taxon>Pseudomonadati</taxon>
        <taxon>Pseudomonadota</taxon>
        <taxon>Gammaproteobacteria</taxon>
        <taxon>Pseudomonadales</taxon>
        <taxon>Pseudomonadaceae</taxon>
        <taxon>Pseudomonas</taxon>
    </lineage>
</organism>
<dbReference type="Pfam" id="PF22150">
    <property type="entry name" value="Tt1218-like"/>
    <property type="match status" value="1"/>
</dbReference>
<proteinExistence type="predicted"/>
<accession>A0A7D5DAR6</accession>
<dbReference type="PROSITE" id="PS00409">
    <property type="entry name" value="PROKAR_NTER_METHYL"/>
    <property type="match status" value="1"/>
</dbReference>
<dbReference type="NCBIfam" id="TIGR02523">
    <property type="entry name" value="type_IV_pilV"/>
    <property type="match status" value="1"/>
</dbReference>
<feature type="domain" description="Type IV pilin Tt1218-like" evidence="1">
    <location>
        <begin position="31"/>
        <end position="83"/>
    </location>
</feature>
<evidence type="ECO:0000313" key="3">
    <source>
        <dbReference type="Proteomes" id="UP000509568"/>
    </source>
</evidence>
<dbReference type="EMBL" id="CP056030">
    <property type="protein sequence ID" value="QKZ06812.1"/>
    <property type="molecule type" value="Genomic_DNA"/>
</dbReference>
<gene>
    <name evidence="2" type="primary">pilV</name>
    <name evidence="2" type="ORF">HWQ56_24760</name>
</gene>